<feature type="signal peptide" evidence="1">
    <location>
        <begin position="1"/>
        <end position="24"/>
    </location>
</feature>
<organism evidence="2 3">
    <name type="scientific">Danaus chrysippus</name>
    <name type="common">African queen</name>
    <dbReference type="NCBI Taxonomy" id="151541"/>
    <lineage>
        <taxon>Eukaryota</taxon>
        <taxon>Metazoa</taxon>
        <taxon>Ecdysozoa</taxon>
        <taxon>Arthropoda</taxon>
        <taxon>Hexapoda</taxon>
        <taxon>Insecta</taxon>
        <taxon>Pterygota</taxon>
        <taxon>Neoptera</taxon>
        <taxon>Endopterygota</taxon>
        <taxon>Lepidoptera</taxon>
        <taxon>Glossata</taxon>
        <taxon>Ditrysia</taxon>
        <taxon>Papilionoidea</taxon>
        <taxon>Nymphalidae</taxon>
        <taxon>Danainae</taxon>
        <taxon>Danaini</taxon>
        <taxon>Danaina</taxon>
        <taxon>Danaus</taxon>
        <taxon>Anosia</taxon>
    </lineage>
</organism>
<protein>
    <submittedName>
        <fullName evidence="2">(African queen) hypothetical protein</fullName>
    </submittedName>
</protein>
<dbReference type="SUPFAM" id="SSF47565">
    <property type="entry name" value="Insect pheromone/odorant-binding proteins"/>
    <property type="match status" value="1"/>
</dbReference>
<sequence>MFFTVNKLLLILYLLFYILEPGLAMTRAQLKKTMTIMKNQCMPKNNVNNDKVGQIEQGVFIEDHDVMCYIACIYKTIQVVKNNRLDKDLISKQIDALYPPELKEPTKNAVSKCIKEQAKYDDPCEGIFYACKCLYEDNPANFIFP</sequence>
<keyword evidence="3" id="KW-1185">Reference proteome</keyword>
<dbReference type="GO" id="GO:0005576">
    <property type="term" value="C:extracellular region"/>
    <property type="evidence" value="ECO:0007669"/>
    <property type="project" value="TreeGrafter"/>
</dbReference>
<reference evidence="2" key="1">
    <citation type="submission" date="2021-09" db="EMBL/GenBank/DDBJ databases">
        <authorList>
            <person name="Martin H S."/>
        </authorList>
    </citation>
    <scope>NUCLEOTIDE SEQUENCE</scope>
</reference>
<dbReference type="AlphaFoldDB" id="A0A8J2R5M5"/>
<dbReference type="EMBL" id="CAKASE010000081">
    <property type="protein sequence ID" value="CAG9583158.1"/>
    <property type="molecule type" value="Genomic_DNA"/>
</dbReference>
<feature type="chain" id="PRO_5035304265" evidence="1">
    <location>
        <begin position="25"/>
        <end position="145"/>
    </location>
</feature>
<name>A0A8J2R5M5_9NEOP</name>
<proteinExistence type="predicted"/>
<dbReference type="InterPro" id="IPR006170">
    <property type="entry name" value="PBP/GOBP"/>
</dbReference>
<dbReference type="CDD" id="cd23992">
    <property type="entry name" value="PBP_GOBP"/>
    <property type="match status" value="1"/>
</dbReference>
<dbReference type="GO" id="GO:0007608">
    <property type="term" value="P:sensory perception of smell"/>
    <property type="evidence" value="ECO:0007669"/>
    <property type="project" value="TreeGrafter"/>
</dbReference>
<dbReference type="Gene3D" id="1.10.238.20">
    <property type="entry name" value="Pheromone/general odorant binding protein domain"/>
    <property type="match status" value="1"/>
</dbReference>
<dbReference type="InterPro" id="IPR036728">
    <property type="entry name" value="PBP_GOBP_sf"/>
</dbReference>
<dbReference type="GO" id="GO:0042048">
    <property type="term" value="P:olfactory behavior"/>
    <property type="evidence" value="ECO:0007669"/>
    <property type="project" value="TreeGrafter"/>
</dbReference>
<dbReference type="Pfam" id="PF01395">
    <property type="entry name" value="PBP_GOBP"/>
    <property type="match status" value="1"/>
</dbReference>
<dbReference type="GO" id="GO:0035275">
    <property type="term" value="F:dibutyl phthalate binding"/>
    <property type="evidence" value="ECO:0007669"/>
    <property type="project" value="TreeGrafter"/>
</dbReference>
<dbReference type="OrthoDB" id="6610259at2759"/>
<dbReference type="Proteomes" id="UP000789524">
    <property type="component" value="Unassembled WGS sequence"/>
</dbReference>
<evidence type="ECO:0000313" key="3">
    <source>
        <dbReference type="Proteomes" id="UP000789524"/>
    </source>
</evidence>
<dbReference type="PANTHER" id="PTHR21364:SF1">
    <property type="entry name" value="GENERAL ODORANT-BINDING PROTEIN LUSH"/>
    <property type="match status" value="1"/>
</dbReference>
<evidence type="ECO:0000256" key="1">
    <source>
        <dbReference type="SAM" id="SignalP"/>
    </source>
</evidence>
<dbReference type="PANTHER" id="PTHR21364">
    <property type="entry name" value="GENERAL ODORANT-BINDING PROTEIN 19A"/>
    <property type="match status" value="1"/>
</dbReference>
<comment type="caution">
    <text evidence="2">The sequence shown here is derived from an EMBL/GenBank/DDBJ whole genome shotgun (WGS) entry which is preliminary data.</text>
</comment>
<accession>A0A8J2R5M5</accession>
<evidence type="ECO:0000313" key="2">
    <source>
        <dbReference type="EMBL" id="CAG9583158.1"/>
    </source>
</evidence>
<dbReference type="GO" id="GO:0005549">
    <property type="term" value="F:odorant binding"/>
    <property type="evidence" value="ECO:0007669"/>
    <property type="project" value="InterPro"/>
</dbReference>
<keyword evidence="1" id="KW-0732">Signal</keyword>
<dbReference type="SMART" id="SM00708">
    <property type="entry name" value="PhBP"/>
    <property type="match status" value="1"/>
</dbReference>
<gene>
    <name evidence="2" type="ORF">DCHRY22_LOCUS14608</name>
</gene>